<sequence>MIKRLSILFSSIFVLLGHAQNYSIASFQKINELNGNFTGNLDINDNFGISIDYIGDLDGNGINDVAVGAYTDDDGGIDKGAVWILFLDANNQVLSHTKISDTSGNFTGTLDPDDRFGGAVAFLGDLNNDGRIELAVGADYDGDGGFWHGAVWILSLNNDGTVFSHSKISDTQGGFTGFINGDAIFGTDIENIGDLNGDGIQDLAVGSRRDADGGSRRGAVWILFMNADFTVNSFQKISDTQGNFFEPLDFEDYFGGSVVNIGDLDQDGVTDIVVGAYRDDDQISNSGSFYVLFLNANGTVKDYQKVSNLVGGLNGTLTVNALFGESIDGVVDIDNDGKIEIVVGALQQQNPTLSSQTGAFFLIELNTDGTVSEERMYTFGENCFSGNLNSGDFFGGGVSVLNDNGIYRFAVGAYKDSENGNDKGAVWILELGELAYSVLNSQDPTACGATDGQITLGNVSANTSYHVSYEIDGSTLFQSTTSNSNGELIITGLSTGIYTNITVTDTTIGCSDNVGSVTLNGNNLNVNFVTQLPSICGAADASIVVSNLGANFAYQITYQFNGVTEVLNFTSDADGEIILSNLLGGTYFSFEVLNTSLNCIDNLGDIFINQPDFNASFTESDVTSCNSADGTILIAGLVPNQSYVVDYFFQSNQIQSTYTADANGEILITNLSEGLYEFIMVIDTVSSCSDGIGSIQIEGVSLMLTPNTTDPSGCGMNDGTISFQSGIANETYTVSYMLNGAGQTVSVTADASGVILLDNLGAGNYTSIIVEEVATSCTTTIGDLVLDSTNFTVTASVINPSGCGMNDGTISFQSGTANETYSVSFMLNGAAQTVSVTADASGVILLNNLDAGNYTSIIVEEVATSCSTTIGDLVLDSTNFTVTASVINPSGCGINDGAISFQSGTANETYTVSYMLNGAAQTVSVTADASGVILLDNLGAGNYTSIIVEEVATSCSATIGDLVLDSTNFTVTASVTNPSGCGINDGSISFQGGDPNTVYIVSYEIDGTIFTETIIANAQGIILLENLGFGIYTNFTVEESGTGCLDMFAELTLICEEPQCFSVRKFFTPNNDGFNDTWHLEDVQGCPYIVYIFDRYGKLIKTLTPNLPAWDGTYRGRVLPSSDYWILIEYTLNDQELTYMTNITLRR</sequence>
<dbReference type="InterPro" id="IPR000413">
    <property type="entry name" value="Integrin_alpha"/>
</dbReference>
<dbReference type="InterPro" id="IPR013519">
    <property type="entry name" value="Int_alpha_beta-p"/>
</dbReference>
<keyword evidence="2" id="KW-0677">Repeat</keyword>
<dbReference type="SMART" id="SM00191">
    <property type="entry name" value="Int_alpha"/>
    <property type="match status" value="6"/>
</dbReference>
<protein>
    <submittedName>
        <fullName evidence="5">Gliding motility-associated-like protein</fullName>
    </submittedName>
</protein>
<dbReference type="GO" id="GO:0005178">
    <property type="term" value="F:integrin binding"/>
    <property type="evidence" value="ECO:0007669"/>
    <property type="project" value="TreeGrafter"/>
</dbReference>
<dbReference type="AlphaFoldDB" id="A0A2T6BXZ1"/>
<dbReference type="InterPro" id="IPR013517">
    <property type="entry name" value="FG-GAP"/>
</dbReference>
<evidence type="ECO:0000256" key="3">
    <source>
        <dbReference type="ARBA" id="ARBA00023180"/>
    </source>
</evidence>
<dbReference type="EMBL" id="QBKT01000005">
    <property type="protein sequence ID" value="PTX60906.1"/>
    <property type="molecule type" value="Genomic_DNA"/>
</dbReference>
<dbReference type="InterPro" id="IPR026341">
    <property type="entry name" value="T9SS_type_B"/>
</dbReference>
<accession>A0A2T6BXZ1</accession>
<dbReference type="PANTHER" id="PTHR23220:SF84">
    <property type="entry name" value="INTEGRIN ALPHA-L"/>
    <property type="match status" value="1"/>
</dbReference>
<dbReference type="InterPro" id="IPR028994">
    <property type="entry name" value="Integrin_alpha_N"/>
</dbReference>
<dbReference type="GO" id="GO:0007160">
    <property type="term" value="P:cell-matrix adhesion"/>
    <property type="evidence" value="ECO:0007669"/>
    <property type="project" value="TreeGrafter"/>
</dbReference>
<evidence type="ECO:0000256" key="1">
    <source>
        <dbReference type="ARBA" id="ARBA00022729"/>
    </source>
</evidence>
<dbReference type="PROSITE" id="PS51470">
    <property type="entry name" value="FG_GAP"/>
    <property type="match status" value="3"/>
</dbReference>
<organism evidence="5 6">
    <name type="scientific">Kordia periserrulae</name>
    <dbReference type="NCBI Taxonomy" id="701523"/>
    <lineage>
        <taxon>Bacteria</taxon>
        <taxon>Pseudomonadati</taxon>
        <taxon>Bacteroidota</taxon>
        <taxon>Flavobacteriia</taxon>
        <taxon>Flavobacteriales</taxon>
        <taxon>Flavobacteriaceae</taxon>
        <taxon>Kordia</taxon>
    </lineage>
</organism>
<dbReference type="GO" id="GO:0008305">
    <property type="term" value="C:integrin complex"/>
    <property type="evidence" value="ECO:0007669"/>
    <property type="project" value="InterPro"/>
</dbReference>
<evidence type="ECO:0000256" key="4">
    <source>
        <dbReference type="SAM" id="SignalP"/>
    </source>
</evidence>
<keyword evidence="1 4" id="KW-0732">Signal</keyword>
<dbReference type="NCBIfam" id="TIGR04131">
    <property type="entry name" value="Bac_Flav_CTERM"/>
    <property type="match status" value="1"/>
</dbReference>
<feature type="chain" id="PRO_5015711463" evidence="4">
    <location>
        <begin position="20"/>
        <end position="1147"/>
    </location>
</feature>
<evidence type="ECO:0000313" key="6">
    <source>
        <dbReference type="Proteomes" id="UP000244090"/>
    </source>
</evidence>
<dbReference type="Pfam" id="PF01839">
    <property type="entry name" value="FG-GAP"/>
    <property type="match status" value="1"/>
</dbReference>
<name>A0A2T6BXZ1_9FLAO</name>
<comment type="caution">
    <text evidence="5">The sequence shown here is derived from an EMBL/GenBank/DDBJ whole genome shotgun (WGS) entry which is preliminary data.</text>
</comment>
<dbReference type="Gene3D" id="2.130.10.130">
    <property type="entry name" value="Integrin alpha, N-terminal"/>
    <property type="match status" value="2"/>
</dbReference>
<keyword evidence="3" id="KW-0325">Glycoprotein</keyword>
<dbReference type="GO" id="GO:0007229">
    <property type="term" value="P:integrin-mediated signaling pathway"/>
    <property type="evidence" value="ECO:0007669"/>
    <property type="project" value="TreeGrafter"/>
</dbReference>
<dbReference type="PRINTS" id="PR01185">
    <property type="entry name" value="INTEGRINA"/>
</dbReference>
<dbReference type="PANTHER" id="PTHR23220">
    <property type="entry name" value="INTEGRIN ALPHA"/>
    <property type="match status" value="1"/>
</dbReference>
<dbReference type="SUPFAM" id="SSF69318">
    <property type="entry name" value="Integrin alpha N-terminal domain"/>
    <property type="match status" value="2"/>
</dbReference>
<feature type="signal peptide" evidence="4">
    <location>
        <begin position="1"/>
        <end position="19"/>
    </location>
</feature>
<gene>
    <name evidence="5" type="ORF">C8N46_10562</name>
</gene>
<evidence type="ECO:0000313" key="5">
    <source>
        <dbReference type="EMBL" id="PTX60906.1"/>
    </source>
</evidence>
<dbReference type="Pfam" id="PF13585">
    <property type="entry name" value="CHU_C"/>
    <property type="match status" value="1"/>
</dbReference>
<dbReference type="Proteomes" id="UP000244090">
    <property type="component" value="Unassembled WGS sequence"/>
</dbReference>
<proteinExistence type="predicted"/>
<dbReference type="GO" id="GO:0098609">
    <property type="term" value="P:cell-cell adhesion"/>
    <property type="evidence" value="ECO:0007669"/>
    <property type="project" value="TreeGrafter"/>
</dbReference>
<reference evidence="5 6" key="1">
    <citation type="submission" date="2018-04" db="EMBL/GenBank/DDBJ databases">
        <title>Genomic Encyclopedia of Archaeal and Bacterial Type Strains, Phase II (KMG-II): from individual species to whole genera.</title>
        <authorList>
            <person name="Goeker M."/>
        </authorList>
    </citation>
    <scope>NUCLEOTIDE SEQUENCE [LARGE SCALE GENOMIC DNA]</scope>
    <source>
        <strain evidence="5 6">DSM 25731</strain>
    </source>
</reference>
<dbReference type="GO" id="GO:0033627">
    <property type="term" value="P:cell adhesion mediated by integrin"/>
    <property type="evidence" value="ECO:0007669"/>
    <property type="project" value="TreeGrafter"/>
</dbReference>
<keyword evidence="6" id="KW-1185">Reference proteome</keyword>
<evidence type="ECO:0000256" key="2">
    <source>
        <dbReference type="ARBA" id="ARBA00022737"/>
    </source>
</evidence>
<dbReference type="GO" id="GO:0009897">
    <property type="term" value="C:external side of plasma membrane"/>
    <property type="evidence" value="ECO:0007669"/>
    <property type="project" value="TreeGrafter"/>
</dbReference>